<sequence>MSRRGFFQIGAAIASAIGAASLGAGRKPAARAAQSEPAGDSCAMLVDLTLCVGCGMCAYACQEQNGWTGDPDGQELSADRWTAVREVALEDGDTRFVRTQCFHCQVPSCAEACIVGALRKTPEGPVVYDAGRCIGCRYCMIACPFGVPRYEWDDTWPEVVKCDFCAERIARGQQPACAEACPTGATLFGRRSELIAEARRRIDQEPDRYVPHIYGVDEVGGTSWLFLSDVPFDKLGFARVASEPPAYRTRAWMRLVPGLAVGMAGLLTGAYLLEGRNGGDDKARDSEHPAQGGERR</sequence>
<evidence type="ECO:0000256" key="1">
    <source>
        <dbReference type="ARBA" id="ARBA00004196"/>
    </source>
</evidence>
<reference evidence="10" key="1">
    <citation type="submission" date="2023-12" db="EMBL/GenBank/DDBJ databases">
        <title>Novel isolates from deep terrestrial aquifers shed light on the physiology and ecology of the class Limnochordia.</title>
        <authorList>
            <person name="Karnachuk O.V."/>
            <person name="Lukina A.P."/>
            <person name="Avakyan M.R."/>
            <person name="Kadnikov V."/>
            <person name="Begmatov S."/>
            <person name="Beletsky A.V."/>
            <person name="Mardanov A.V."/>
            <person name="Ravin N.V."/>
        </authorList>
    </citation>
    <scope>NUCLEOTIDE SEQUENCE [LARGE SCALE GENOMIC DNA]</scope>
    <source>
        <strain evidence="10">LN</strain>
    </source>
</reference>
<evidence type="ECO:0000256" key="4">
    <source>
        <dbReference type="ARBA" id="ARBA00022737"/>
    </source>
</evidence>
<dbReference type="InterPro" id="IPR051555">
    <property type="entry name" value="FDH_Electron_Transfer_Unit"/>
</dbReference>
<keyword evidence="3" id="KW-0479">Metal-binding</keyword>
<keyword evidence="6" id="KW-0411">Iron-sulfur</keyword>
<comment type="subcellular location">
    <subcellularLocation>
        <location evidence="1">Cell envelope</location>
    </subcellularLocation>
</comment>
<feature type="region of interest" description="Disordered" evidence="7">
    <location>
        <begin position="277"/>
        <end position="296"/>
    </location>
</feature>
<dbReference type="PROSITE" id="PS51379">
    <property type="entry name" value="4FE4S_FER_2"/>
    <property type="match status" value="2"/>
</dbReference>
<protein>
    <submittedName>
        <fullName evidence="9">4Fe-4S dicluster domain-containing protein</fullName>
    </submittedName>
</protein>
<dbReference type="PROSITE" id="PS00198">
    <property type="entry name" value="4FE4S_FER_1"/>
    <property type="match status" value="1"/>
</dbReference>
<evidence type="ECO:0000256" key="3">
    <source>
        <dbReference type="ARBA" id="ARBA00022723"/>
    </source>
</evidence>
<dbReference type="CDD" id="cd10561">
    <property type="entry name" value="HybA_like"/>
    <property type="match status" value="1"/>
</dbReference>
<dbReference type="PANTHER" id="PTHR43545">
    <property type="entry name" value="FORMATE DEHYDROGENASE, NITRATE-INDUCIBLE, IRON-SULFUR SUBUNIT"/>
    <property type="match status" value="1"/>
</dbReference>
<dbReference type="PANTHER" id="PTHR43545:SF4">
    <property type="entry name" value="IRON-SULFUR PROTEIN"/>
    <property type="match status" value="1"/>
</dbReference>
<keyword evidence="10" id="KW-1185">Reference proteome</keyword>
<evidence type="ECO:0000256" key="6">
    <source>
        <dbReference type="ARBA" id="ARBA00023014"/>
    </source>
</evidence>
<dbReference type="InterPro" id="IPR017900">
    <property type="entry name" value="4Fe4S_Fe_S_CS"/>
</dbReference>
<dbReference type="Pfam" id="PF13247">
    <property type="entry name" value="Fer4_11"/>
    <property type="match status" value="1"/>
</dbReference>
<feature type="domain" description="4Fe-4S ferredoxin-type" evidence="8">
    <location>
        <begin position="42"/>
        <end position="72"/>
    </location>
</feature>
<gene>
    <name evidence="9" type="ORF">VLY81_06170</name>
</gene>
<dbReference type="InterPro" id="IPR006311">
    <property type="entry name" value="TAT_signal"/>
</dbReference>
<dbReference type="InterPro" id="IPR017896">
    <property type="entry name" value="4Fe4S_Fe-S-bd"/>
</dbReference>
<evidence type="ECO:0000256" key="7">
    <source>
        <dbReference type="SAM" id="MobiDB-lite"/>
    </source>
</evidence>
<dbReference type="Proteomes" id="UP001333102">
    <property type="component" value="Chromosome"/>
</dbReference>
<dbReference type="EMBL" id="CP141614">
    <property type="protein sequence ID" value="WRP15736.1"/>
    <property type="molecule type" value="Genomic_DNA"/>
</dbReference>
<proteinExistence type="predicted"/>
<evidence type="ECO:0000259" key="8">
    <source>
        <dbReference type="PROSITE" id="PS51379"/>
    </source>
</evidence>
<evidence type="ECO:0000256" key="5">
    <source>
        <dbReference type="ARBA" id="ARBA00023004"/>
    </source>
</evidence>
<dbReference type="RefSeq" id="WP_324670144.1">
    <property type="nucleotide sequence ID" value="NZ_CP141614.1"/>
</dbReference>
<evidence type="ECO:0000313" key="10">
    <source>
        <dbReference type="Proteomes" id="UP001333102"/>
    </source>
</evidence>
<dbReference type="Gene3D" id="3.30.70.20">
    <property type="match status" value="2"/>
</dbReference>
<dbReference type="PROSITE" id="PS51318">
    <property type="entry name" value="TAT"/>
    <property type="match status" value="1"/>
</dbReference>
<dbReference type="SUPFAM" id="SSF54862">
    <property type="entry name" value="4Fe-4S ferredoxins"/>
    <property type="match status" value="1"/>
</dbReference>
<keyword evidence="4" id="KW-0677">Repeat</keyword>
<accession>A0ABZ1BT73</accession>
<evidence type="ECO:0000256" key="2">
    <source>
        <dbReference type="ARBA" id="ARBA00022485"/>
    </source>
</evidence>
<keyword evidence="2" id="KW-0004">4Fe-4S</keyword>
<feature type="domain" description="4Fe-4S ferredoxin-type" evidence="8">
    <location>
        <begin position="124"/>
        <end position="153"/>
    </location>
</feature>
<keyword evidence="5" id="KW-0408">Iron</keyword>
<name>A0ABZ1BT73_9FIRM</name>
<organism evidence="9 10">
    <name type="scientific">Geochorda subterranea</name>
    <dbReference type="NCBI Taxonomy" id="3109564"/>
    <lineage>
        <taxon>Bacteria</taxon>
        <taxon>Bacillati</taxon>
        <taxon>Bacillota</taxon>
        <taxon>Limnochordia</taxon>
        <taxon>Limnochordales</taxon>
        <taxon>Geochordaceae</taxon>
        <taxon>Geochorda</taxon>
    </lineage>
</organism>
<evidence type="ECO:0000313" key="9">
    <source>
        <dbReference type="EMBL" id="WRP15736.1"/>
    </source>
</evidence>